<evidence type="ECO:0000313" key="3">
    <source>
        <dbReference type="EMBL" id="MBA0881510.1"/>
    </source>
</evidence>
<dbReference type="InterPro" id="IPR057135">
    <property type="entry name" value="At4g27190-like_LRR"/>
</dbReference>
<accession>A0A7J9NE45</accession>
<feature type="non-terminal residue" evidence="3">
    <location>
        <position position="127"/>
    </location>
</feature>
<dbReference type="Gene3D" id="3.80.10.10">
    <property type="entry name" value="Ribonuclease Inhibitor"/>
    <property type="match status" value="1"/>
</dbReference>
<evidence type="ECO:0000256" key="1">
    <source>
        <dbReference type="ARBA" id="ARBA00022821"/>
    </source>
</evidence>
<evidence type="ECO:0000259" key="2">
    <source>
        <dbReference type="Pfam" id="PF23247"/>
    </source>
</evidence>
<dbReference type="InterPro" id="IPR050905">
    <property type="entry name" value="Plant_NBS-LRR"/>
</dbReference>
<feature type="domain" description="Disease resistance protein At4g27190-like leucine-rich repeats" evidence="2">
    <location>
        <begin position="3"/>
        <end position="108"/>
    </location>
</feature>
<protein>
    <recommendedName>
        <fullName evidence="2">Disease resistance protein At4g27190-like leucine-rich repeats domain-containing protein</fullName>
    </recommendedName>
</protein>
<dbReference type="AlphaFoldDB" id="A0A7J9NE45"/>
<gene>
    <name evidence="3" type="ORF">Goshw_006993</name>
</gene>
<keyword evidence="4" id="KW-1185">Reference proteome</keyword>
<dbReference type="Pfam" id="PF23247">
    <property type="entry name" value="LRR_RPS2"/>
    <property type="match status" value="1"/>
</dbReference>
<name>A0A7J9NE45_GOSSC</name>
<sequence length="127" mass="15018">MGYLNFLKVKRCHNLKYLLPSFLAKDLVQLRFLRILDCNMMEQVIFTDGLVEEHQGRNQMFFSKLELLWLKHLPKLTSLSFENYFEFHCLEYLVLTNCPLLKTFTTKCVSEDEPEIGQHVQASNLEV</sequence>
<dbReference type="InterPro" id="IPR032675">
    <property type="entry name" value="LRR_dom_sf"/>
</dbReference>
<dbReference type="EMBL" id="JABFAF010279409">
    <property type="protein sequence ID" value="MBA0881510.1"/>
    <property type="molecule type" value="Genomic_DNA"/>
</dbReference>
<dbReference type="Proteomes" id="UP000593576">
    <property type="component" value="Unassembled WGS sequence"/>
</dbReference>
<organism evidence="3 4">
    <name type="scientific">Gossypium schwendimanii</name>
    <name type="common">Cotton</name>
    <dbReference type="NCBI Taxonomy" id="34291"/>
    <lineage>
        <taxon>Eukaryota</taxon>
        <taxon>Viridiplantae</taxon>
        <taxon>Streptophyta</taxon>
        <taxon>Embryophyta</taxon>
        <taxon>Tracheophyta</taxon>
        <taxon>Spermatophyta</taxon>
        <taxon>Magnoliopsida</taxon>
        <taxon>eudicotyledons</taxon>
        <taxon>Gunneridae</taxon>
        <taxon>Pentapetalae</taxon>
        <taxon>rosids</taxon>
        <taxon>malvids</taxon>
        <taxon>Malvales</taxon>
        <taxon>Malvaceae</taxon>
        <taxon>Malvoideae</taxon>
        <taxon>Gossypium</taxon>
    </lineage>
</organism>
<dbReference type="OrthoDB" id="1750315at2759"/>
<dbReference type="PANTHER" id="PTHR33463:SF174">
    <property type="entry name" value="DOMAIN-CONTAINING DISEASE RESISTANCE PROTEIN, PUTATIVE-RELATED"/>
    <property type="match status" value="1"/>
</dbReference>
<evidence type="ECO:0000313" key="4">
    <source>
        <dbReference type="Proteomes" id="UP000593576"/>
    </source>
</evidence>
<dbReference type="SUPFAM" id="SSF52058">
    <property type="entry name" value="L domain-like"/>
    <property type="match status" value="1"/>
</dbReference>
<reference evidence="3 4" key="1">
    <citation type="journal article" date="2019" name="Genome Biol. Evol.">
        <title>Insights into the evolution of the New World diploid cottons (Gossypium, subgenus Houzingenia) based on genome sequencing.</title>
        <authorList>
            <person name="Grover C.E."/>
            <person name="Arick M.A. 2nd"/>
            <person name="Thrash A."/>
            <person name="Conover J.L."/>
            <person name="Sanders W.S."/>
            <person name="Peterson D.G."/>
            <person name="Frelichowski J.E."/>
            <person name="Scheffler J.A."/>
            <person name="Scheffler B.E."/>
            <person name="Wendel J.F."/>
        </authorList>
    </citation>
    <scope>NUCLEOTIDE SEQUENCE [LARGE SCALE GENOMIC DNA]</scope>
    <source>
        <strain evidence="3">1</strain>
        <tissue evidence="3">Leaf</tissue>
    </source>
</reference>
<keyword evidence="1" id="KW-0611">Plant defense</keyword>
<proteinExistence type="predicted"/>
<comment type="caution">
    <text evidence="3">The sequence shown here is derived from an EMBL/GenBank/DDBJ whole genome shotgun (WGS) entry which is preliminary data.</text>
</comment>
<dbReference type="PANTHER" id="PTHR33463">
    <property type="entry name" value="NB-ARC DOMAIN-CONTAINING PROTEIN-RELATED"/>
    <property type="match status" value="1"/>
</dbReference>